<feature type="active site" description="Charge relay system" evidence="2">
    <location>
        <position position="205"/>
    </location>
</feature>
<dbReference type="PANTHER" id="PTHR43798:SF31">
    <property type="entry name" value="AB HYDROLASE SUPERFAMILY PROTEIN YCLE"/>
    <property type="match status" value="1"/>
</dbReference>
<name>A0A1M4V4F2_MARH1</name>
<dbReference type="Proteomes" id="UP000184334">
    <property type="component" value="Unassembled WGS sequence"/>
</dbReference>
<feature type="active site" description="Nucleophile" evidence="2">
    <location>
        <position position="103"/>
    </location>
</feature>
<reference evidence="4" key="1">
    <citation type="submission" date="2016-11" db="EMBL/GenBank/DDBJ databases">
        <authorList>
            <person name="Varghese N."/>
            <person name="Submissions S."/>
        </authorList>
    </citation>
    <scope>NUCLEOTIDE SEQUENCE [LARGE SCALE GENOMIC DNA]</scope>
    <source>
        <strain evidence="4">DSM 16785</strain>
    </source>
</reference>
<dbReference type="RefSeq" id="WP_072863759.1">
    <property type="nucleotide sequence ID" value="NZ_FQUI01000009.1"/>
</dbReference>
<dbReference type="PIRSF" id="PIRSF017388">
    <property type="entry name" value="Esterase_lipase"/>
    <property type="match status" value="1"/>
</dbReference>
<dbReference type="SUPFAM" id="SSF53474">
    <property type="entry name" value="alpha/beta-Hydrolases"/>
    <property type="match status" value="1"/>
</dbReference>
<evidence type="ECO:0000259" key="3">
    <source>
        <dbReference type="Pfam" id="PF12697"/>
    </source>
</evidence>
<dbReference type="Pfam" id="PF12697">
    <property type="entry name" value="Abhydrolase_6"/>
    <property type="match status" value="1"/>
</dbReference>
<dbReference type="EMBL" id="FQUI01000009">
    <property type="protein sequence ID" value="SHE63854.1"/>
    <property type="molecule type" value="Genomic_DNA"/>
</dbReference>
<gene>
    <name evidence="4" type="ORF">SAMN02745164_00845</name>
</gene>
<evidence type="ECO:0000256" key="1">
    <source>
        <dbReference type="ARBA" id="ARBA00022801"/>
    </source>
</evidence>
<dbReference type="AlphaFoldDB" id="A0A1M4V4F2"/>
<keyword evidence="1" id="KW-0378">Hydrolase</keyword>
<dbReference type="InterPro" id="IPR012354">
    <property type="entry name" value="Esterase_lipase"/>
</dbReference>
<protein>
    <submittedName>
        <fullName evidence="4">Carboxylesterase</fullName>
    </submittedName>
</protein>
<dbReference type="InterPro" id="IPR029058">
    <property type="entry name" value="AB_hydrolase_fold"/>
</dbReference>
<evidence type="ECO:0000313" key="5">
    <source>
        <dbReference type="Proteomes" id="UP000184334"/>
    </source>
</evidence>
<dbReference type="STRING" id="1122195.SAMN02745164_00845"/>
<keyword evidence="5" id="KW-1185">Reference proteome</keyword>
<organism evidence="4 5">
    <name type="scientific">Marinitoga hydrogenitolerans (strain DSM 16785 / JCM 12826 / AT1271)</name>
    <dbReference type="NCBI Taxonomy" id="1122195"/>
    <lineage>
        <taxon>Bacteria</taxon>
        <taxon>Thermotogati</taxon>
        <taxon>Thermotogota</taxon>
        <taxon>Thermotogae</taxon>
        <taxon>Petrotogales</taxon>
        <taxon>Petrotogaceae</taxon>
        <taxon>Marinitoga</taxon>
    </lineage>
</organism>
<feature type="domain" description="AB hydrolase-1" evidence="3">
    <location>
        <begin position="29"/>
        <end position="237"/>
    </location>
</feature>
<dbReference type="OrthoDB" id="9786110at2"/>
<dbReference type="InterPro" id="IPR000073">
    <property type="entry name" value="AB_hydrolase_1"/>
</dbReference>
<dbReference type="GO" id="GO:0052689">
    <property type="term" value="F:carboxylic ester hydrolase activity"/>
    <property type="evidence" value="ECO:0007669"/>
    <property type="project" value="InterPro"/>
</dbReference>
<dbReference type="GO" id="GO:0016020">
    <property type="term" value="C:membrane"/>
    <property type="evidence" value="ECO:0007669"/>
    <property type="project" value="TreeGrafter"/>
</dbReference>
<dbReference type="Gene3D" id="3.40.50.1820">
    <property type="entry name" value="alpha/beta hydrolase"/>
    <property type="match status" value="1"/>
</dbReference>
<proteinExistence type="predicted"/>
<sequence length="259" mass="29865">MFLDHIPENSQIVYEKSYPLLLEGGDIAVLLIHGYTGSPHDMYYLAERLNEVGYTVHVPRLPGHGTNAKDFLNSNWKDWLRKVVDSYIELKSKYKKVYISGLSMGGVLTLLLASKFNPDKIVLAAPALEASDWRLKLTPVIKLFMKKIKKNKKEFYEDGLNNLAREYWDYDWPSKGADLYKLQRLARKRLKKINSDTLIIVSKRDRTVPLKVANVIKSNINTKKVKTIILEKSPHVVVNDIEKEKVADEIIDFFKESEK</sequence>
<feature type="active site" description="Charge relay system" evidence="2">
    <location>
        <position position="235"/>
    </location>
</feature>
<dbReference type="PANTHER" id="PTHR43798">
    <property type="entry name" value="MONOACYLGLYCEROL LIPASE"/>
    <property type="match status" value="1"/>
</dbReference>
<comment type="caution">
    <text evidence="4">The sequence shown here is derived from an EMBL/GenBank/DDBJ whole genome shotgun (WGS) entry which is preliminary data.</text>
</comment>
<evidence type="ECO:0000313" key="4">
    <source>
        <dbReference type="EMBL" id="SHE63854.1"/>
    </source>
</evidence>
<evidence type="ECO:0000256" key="2">
    <source>
        <dbReference type="PIRSR" id="PIRSR017388-1"/>
    </source>
</evidence>
<dbReference type="InterPro" id="IPR050266">
    <property type="entry name" value="AB_hydrolase_sf"/>
</dbReference>
<accession>A0A1M4V4F2</accession>